<dbReference type="GO" id="GO:0005524">
    <property type="term" value="F:ATP binding"/>
    <property type="evidence" value="ECO:0007669"/>
    <property type="project" value="UniProtKB-KW"/>
</dbReference>
<evidence type="ECO:0000313" key="10">
    <source>
        <dbReference type="Proteomes" id="UP000237000"/>
    </source>
</evidence>
<dbReference type="InterPro" id="IPR050221">
    <property type="entry name" value="26S_Proteasome_ATPase"/>
</dbReference>
<dbReference type="GO" id="GO:0016887">
    <property type="term" value="F:ATP hydrolysis activity"/>
    <property type="evidence" value="ECO:0007669"/>
    <property type="project" value="InterPro"/>
</dbReference>
<evidence type="ECO:0000259" key="8">
    <source>
        <dbReference type="SMART" id="SM00382"/>
    </source>
</evidence>
<dbReference type="SUPFAM" id="SSF52540">
    <property type="entry name" value="P-loop containing nucleoside triphosphate hydrolases"/>
    <property type="match status" value="1"/>
</dbReference>
<keyword evidence="6" id="KW-0647">Proteasome</keyword>
<dbReference type="InterPro" id="IPR003593">
    <property type="entry name" value="AAA+_ATPase"/>
</dbReference>
<dbReference type="OrthoDB" id="10291798at2759"/>
<reference evidence="10" key="1">
    <citation type="submission" date="2016-06" db="EMBL/GenBank/DDBJ databases">
        <title>Parallel loss of symbiosis genes in relatives of nitrogen-fixing non-legume Parasponia.</title>
        <authorList>
            <person name="Van Velzen R."/>
            <person name="Holmer R."/>
            <person name="Bu F."/>
            <person name="Rutten L."/>
            <person name="Van Zeijl A."/>
            <person name="Liu W."/>
            <person name="Santuari L."/>
            <person name="Cao Q."/>
            <person name="Sharma T."/>
            <person name="Shen D."/>
            <person name="Roswanjaya Y."/>
            <person name="Wardhani T."/>
            <person name="Kalhor M.S."/>
            <person name="Jansen J."/>
            <person name="Van den Hoogen J."/>
            <person name="Gungor B."/>
            <person name="Hartog M."/>
            <person name="Hontelez J."/>
            <person name="Verver J."/>
            <person name="Yang W.-C."/>
            <person name="Schijlen E."/>
            <person name="Repin R."/>
            <person name="Schilthuizen M."/>
            <person name="Schranz E."/>
            <person name="Heidstra R."/>
            <person name="Miyata K."/>
            <person name="Fedorova E."/>
            <person name="Kohlen W."/>
            <person name="Bisseling T."/>
            <person name="Smit S."/>
            <person name="Geurts R."/>
        </authorList>
    </citation>
    <scope>NUCLEOTIDE SEQUENCE [LARGE SCALE GENOMIC DNA]</scope>
    <source>
        <strain evidence="10">cv. RG33-2</strain>
    </source>
</reference>
<dbReference type="Gene3D" id="1.10.8.60">
    <property type="match status" value="1"/>
</dbReference>
<evidence type="ECO:0000256" key="4">
    <source>
        <dbReference type="ARBA" id="ARBA00022741"/>
    </source>
</evidence>
<dbReference type="Proteomes" id="UP000237000">
    <property type="component" value="Unassembled WGS sequence"/>
</dbReference>
<dbReference type="PANTHER" id="PTHR23073">
    <property type="entry name" value="26S PROTEASOME REGULATORY SUBUNIT"/>
    <property type="match status" value="1"/>
</dbReference>
<keyword evidence="10" id="KW-1185">Reference proteome</keyword>
<name>A0A2P5FJI3_TREOI</name>
<evidence type="ECO:0000256" key="6">
    <source>
        <dbReference type="ARBA" id="ARBA00022942"/>
    </source>
</evidence>
<evidence type="ECO:0000256" key="2">
    <source>
        <dbReference type="ARBA" id="ARBA00006914"/>
    </source>
</evidence>
<evidence type="ECO:0000313" key="9">
    <source>
        <dbReference type="EMBL" id="PON97961.1"/>
    </source>
</evidence>
<dbReference type="InterPro" id="IPR003959">
    <property type="entry name" value="ATPase_AAA_core"/>
</dbReference>
<dbReference type="Pfam" id="PF17862">
    <property type="entry name" value="AAA_lid_3"/>
    <property type="match status" value="1"/>
</dbReference>
<comment type="caution">
    <text evidence="9">The sequence shown here is derived from an EMBL/GenBank/DDBJ whole genome shotgun (WGS) entry which is preliminary data.</text>
</comment>
<sequence>MTSKPMRKPPPGPRRRRRVLPAGTPDFECALRLLKLKRMRDYLFLEEQLVSNEWTMYDSMLTEKLLEFDRLIISQGFPSGAMRVAYFDELVDDRHAIVTTSSSDDEDDDDEGDNYYYVGICSCVDKDCLYPGCAVLMSPFLDYDLLYPAASCTSDVLSRSHSKVGHIVFIVGDASDTRGVVKNRRAVETFADIVGLDEQIREVKEVAELPLTHPYLFEDIGFEPLKGAVLLYGEPGTGKTLLAKAIANSISAKFLPVVCAELIKKELGEGPKILRKLFIVAEQLSPSVVFIDKVDAISTKRYASVSRTAQHKIYWILLELLTQLDFDSRSGVVKVILATSRIDRIDPALLQPGRIDRKINLPLPNKSARRQIFLIHTSKMTLENDVNLEEILIAQDGFSGADIKAICKEASLLALRDRRNKVRHADFKEAKEKVMSKKEGRYPEGIYM</sequence>
<keyword evidence="3" id="KW-0963">Cytoplasm</keyword>
<dbReference type="Gene3D" id="3.40.50.300">
    <property type="entry name" value="P-loop containing nucleotide triphosphate hydrolases"/>
    <property type="match status" value="1"/>
</dbReference>
<dbReference type="GO" id="GO:0005737">
    <property type="term" value="C:cytoplasm"/>
    <property type="evidence" value="ECO:0007669"/>
    <property type="project" value="UniProtKB-SubCell"/>
</dbReference>
<dbReference type="EMBL" id="JXTC01000028">
    <property type="protein sequence ID" value="PON97961.1"/>
    <property type="molecule type" value="Genomic_DNA"/>
</dbReference>
<accession>A0A2P5FJI3</accession>
<dbReference type="InParanoid" id="A0A2P5FJI3"/>
<feature type="region of interest" description="Disordered" evidence="7">
    <location>
        <begin position="1"/>
        <end position="20"/>
    </location>
</feature>
<dbReference type="InterPro" id="IPR027417">
    <property type="entry name" value="P-loop_NTPase"/>
</dbReference>
<gene>
    <name evidence="9" type="ORF">TorRG33x02_062760</name>
</gene>
<evidence type="ECO:0000256" key="1">
    <source>
        <dbReference type="ARBA" id="ARBA00004496"/>
    </source>
</evidence>
<dbReference type="InterPro" id="IPR041569">
    <property type="entry name" value="AAA_lid_3"/>
</dbReference>
<feature type="domain" description="AAA+ ATPase" evidence="8">
    <location>
        <begin position="225"/>
        <end position="365"/>
    </location>
</feature>
<dbReference type="Pfam" id="PF00004">
    <property type="entry name" value="AAA"/>
    <property type="match status" value="1"/>
</dbReference>
<protein>
    <submittedName>
        <fullName evidence="9">ATPase, AAA-type, core</fullName>
    </submittedName>
</protein>
<dbReference type="GO" id="GO:0000502">
    <property type="term" value="C:proteasome complex"/>
    <property type="evidence" value="ECO:0007669"/>
    <property type="project" value="UniProtKB-KW"/>
</dbReference>
<dbReference type="FunFam" id="3.40.50.300:FF:000033">
    <property type="entry name" value="26S protease regulatory subunit 6B"/>
    <property type="match status" value="1"/>
</dbReference>
<dbReference type="AlphaFoldDB" id="A0A2P5FJI3"/>
<proteinExistence type="inferred from homology"/>
<organism evidence="9 10">
    <name type="scientific">Trema orientale</name>
    <name type="common">Charcoal tree</name>
    <name type="synonym">Celtis orientalis</name>
    <dbReference type="NCBI Taxonomy" id="63057"/>
    <lineage>
        <taxon>Eukaryota</taxon>
        <taxon>Viridiplantae</taxon>
        <taxon>Streptophyta</taxon>
        <taxon>Embryophyta</taxon>
        <taxon>Tracheophyta</taxon>
        <taxon>Spermatophyta</taxon>
        <taxon>Magnoliopsida</taxon>
        <taxon>eudicotyledons</taxon>
        <taxon>Gunneridae</taxon>
        <taxon>Pentapetalae</taxon>
        <taxon>rosids</taxon>
        <taxon>fabids</taxon>
        <taxon>Rosales</taxon>
        <taxon>Cannabaceae</taxon>
        <taxon>Trema</taxon>
    </lineage>
</organism>
<comment type="subcellular location">
    <subcellularLocation>
        <location evidence="1">Cytoplasm</location>
    </subcellularLocation>
</comment>
<comment type="similarity">
    <text evidence="2">Belongs to the AAA ATPase family.</text>
</comment>
<evidence type="ECO:0000256" key="5">
    <source>
        <dbReference type="ARBA" id="ARBA00022840"/>
    </source>
</evidence>
<dbReference type="SMART" id="SM00382">
    <property type="entry name" value="AAA"/>
    <property type="match status" value="1"/>
</dbReference>
<keyword evidence="4" id="KW-0547">Nucleotide-binding</keyword>
<keyword evidence="5" id="KW-0067">ATP-binding</keyword>
<evidence type="ECO:0000256" key="7">
    <source>
        <dbReference type="SAM" id="MobiDB-lite"/>
    </source>
</evidence>
<dbReference type="STRING" id="63057.A0A2P5FJI3"/>
<evidence type="ECO:0000256" key="3">
    <source>
        <dbReference type="ARBA" id="ARBA00022490"/>
    </source>
</evidence>